<dbReference type="STRING" id="1123062.SAMN02745775_104211"/>
<reference evidence="1 2" key="1">
    <citation type="submission" date="2016-10" db="EMBL/GenBank/DDBJ databases">
        <authorList>
            <person name="de Groot N.N."/>
        </authorList>
    </citation>
    <scope>NUCLEOTIDE SEQUENCE [LARGE SCALE GENOMIC DNA]</scope>
    <source>
        <strain evidence="1 2">DSM 19981</strain>
    </source>
</reference>
<evidence type="ECO:0000313" key="2">
    <source>
        <dbReference type="Proteomes" id="UP000199473"/>
    </source>
</evidence>
<dbReference type="EMBL" id="FOSQ01000004">
    <property type="protein sequence ID" value="SFK60414.1"/>
    <property type="molecule type" value="Genomic_DNA"/>
</dbReference>
<protein>
    <submittedName>
        <fullName evidence="1">Uncharacterized protein</fullName>
    </submittedName>
</protein>
<accession>A0A1I4AVG9</accession>
<dbReference type="RefSeq" id="WP_139226051.1">
    <property type="nucleotide sequence ID" value="NZ_FOSQ01000004.1"/>
</dbReference>
<organism evidence="1 2">
    <name type="scientific">Falsiroseomonas stagni DSM 19981</name>
    <dbReference type="NCBI Taxonomy" id="1123062"/>
    <lineage>
        <taxon>Bacteria</taxon>
        <taxon>Pseudomonadati</taxon>
        <taxon>Pseudomonadota</taxon>
        <taxon>Alphaproteobacteria</taxon>
        <taxon>Acetobacterales</taxon>
        <taxon>Roseomonadaceae</taxon>
        <taxon>Falsiroseomonas</taxon>
    </lineage>
</organism>
<dbReference type="OrthoDB" id="528805at2"/>
<dbReference type="AlphaFoldDB" id="A0A1I4AVG9"/>
<proteinExistence type="predicted"/>
<keyword evidence="2" id="KW-1185">Reference proteome</keyword>
<sequence>MATRNTAPDPVRARILEAARDRRLGLKALSLRLGRNPSYLQQFIARGTPRRLPEDLRQALAGLLGLPEAALRADATPLPAPTGLRLPLYREGEDRLLPAAPPARRLAAEGFVPAEPGMVAVMLAEPRGLLQPRHLLLCDPGQPARAGDVVLVVEAGAILGLGVMQPGPRERIGWIEEGAAREASRETARPWRVVAARLA</sequence>
<name>A0A1I4AVG9_9PROT</name>
<dbReference type="Proteomes" id="UP000199473">
    <property type="component" value="Unassembled WGS sequence"/>
</dbReference>
<gene>
    <name evidence="1" type="ORF">SAMN02745775_104211</name>
</gene>
<evidence type="ECO:0000313" key="1">
    <source>
        <dbReference type="EMBL" id="SFK60414.1"/>
    </source>
</evidence>